<evidence type="ECO:0000313" key="7">
    <source>
        <dbReference type="Proteomes" id="UP000490800"/>
    </source>
</evidence>
<keyword evidence="1 4" id="KW-0479">Metal-binding</keyword>
<feature type="binding site" evidence="4">
    <location>
        <position position="67"/>
    </location>
    <ligand>
        <name>Zn(2+)</name>
        <dbReference type="ChEBI" id="CHEBI:29105"/>
    </ligand>
</feature>
<dbReference type="GO" id="GO:0090614">
    <property type="term" value="F:5'-methylthioadenosine deaminase activity"/>
    <property type="evidence" value="ECO:0007669"/>
    <property type="project" value="UniProtKB-UniRule"/>
</dbReference>
<feature type="binding site" evidence="4">
    <location>
        <position position="94"/>
    </location>
    <ligand>
        <name>substrate</name>
    </ligand>
</feature>
<gene>
    <name evidence="4" type="primary">mtaD</name>
    <name evidence="6" type="ORF">EDM21_10800</name>
</gene>
<feature type="binding site" evidence="4">
    <location>
        <position position="213"/>
    </location>
    <ligand>
        <name>Zn(2+)</name>
        <dbReference type="ChEBI" id="CHEBI:29105"/>
    </ligand>
</feature>
<reference evidence="6 7" key="1">
    <citation type="journal article" date="2019" name="Microorganisms">
        <title>Paenibacillus lutrae sp. nov., A Chitinolytic Species Isolated from A River Otter in Castril Natural Park, Granada, Spain.</title>
        <authorList>
            <person name="Rodriguez M."/>
            <person name="Reina J.C."/>
            <person name="Bejar V."/>
            <person name="Llamas I."/>
        </authorList>
    </citation>
    <scope>NUCLEOTIDE SEQUENCE [LARGE SCALE GENOMIC DNA]</scope>
    <source>
        <strain evidence="6 7">N10</strain>
    </source>
</reference>
<evidence type="ECO:0000256" key="3">
    <source>
        <dbReference type="ARBA" id="ARBA00022833"/>
    </source>
</evidence>
<keyword evidence="2 4" id="KW-0378">Hydrolase</keyword>
<dbReference type="EC" id="3.5.4.31" evidence="4"/>
<comment type="similarity">
    <text evidence="4">Belongs to the metallo-dependent hydrolases superfamily. MTA/SAH deaminase family.</text>
</comment>
<dbReference type="SUPFAM" id="SSF51556">
    <property type="entry name" value="Metallo-dependent hydrolases"/>
    <property type="match status" value="1"/>
</dbReference>
<comment type="function">
    <text evidence="4">Catalyzes the deamination of 5-methylthioadenosine and S-adenosyl-L-homocysteine into 5-methylthioinosine and S-inosyl-L-homocysteine, respectively. Is also able to deaminate adenosine.</text>
</comment>
<dbReference type="AlphaFoldDB" id="A0A7X3FHY5"/>
<dbReference type="CDD" id="cd01298">
    <property type="entry name" value="ATZ_TRZ_like"/>
    <property type="match status" value="1"/>
</dbReference>
<feature type="binding site" evidence="4">
    <location>
        <position position="65"/>
    </location>
    <ligand>
        <name>Zn(2+)</name>
        <dbReference type="ChEBI" id="CHEBI:29105"/>
    </ligand>
</feature>
<comment type="cofactor">
    <cofactor evidence="4">
        <name>Zn(2+)</name>
        <dbReference type="ChEBI" id="CHEBI:29105"/>
    </cofactor>
    <text evidence="4">Binds 1 zinc ion per subunit.</text>
</comment>
<name>A0A7X3FHY5_9BACL</name>
<evidence type="ECO:0000256" key="4">
    <source>
        <dbReference type="HAMAP-Rule" id="MF_01281"/>
    </source>
</evidence>
<dbReference type="Pfam" id="PF01979">
    <property type="entry name" value="Amidohydro_1"/>
    <property type="match status" value="1"/>
</dbReference>
<dbReference type="PANTHER" id="PTHR43794">
    <property type="entry name" value="AMINOHYDROLASE SSNA-RELATED"/>
    <property type="match status" value="1"/>
</dbReference>
<feature type="domain" description="Amidohydrolase-related" evidence="5">
    <location>
        <begin position="57"/>
        <end position="402"/>
    </location>
</feature>
<protein>
    <recommendedName>
        <fullName evidence="4">5-methylthioadenosine/S-adenosylhomocysteine deaminase</fullName>
        <shortName evidence="4">MTA/SAH deaminase</shortName>
        <ecNumber evidence="4">3.5.4.28</ecNumber>
        <ecNumber evidence="4">3.5.4.31</ecNumber>
    </recommendedName>
</protein>
<dbReference type="GO" id="GO:0046872">
    <property type="term" value="F:metal ion binding"/>
    <property type="evidence" value="ECO:0007669"/>
    <property type="project" value="UniProtKB-KW"/>
</dbReference>
<sequence>MKKTIIINGTFVTGRTEENVLEGCMVIEGNRLTYIGKEIPEPLENYDEIIRGERKLYMPGLVNTHGHAAMTLLRGYGDDLALQVWLEEKMWPMEAKFGPAGVRSGTLLAILEMIKGGTTTFVDMYDHMNEVAQAVSVSGMRACLTRGVIGLCPEDIQEFKLKEAIAFAKDWNGAAGGRITTMMAPHAPYTCPPDYIERFVQAAHDLDLPIHTHMSETKREVEANVEQYGLRPVQHLEKLGVFTRPTLVAHGVHLTDEEIAILAKYNVGVSHNPGSNLKLASGVARVPEMLRAGIQVSLGTDGAASNNNLDMFEEMRLAALIHKGVSGDPLAVPAAEAFRMGTSMGASSIWLDDIGTLEAGMKADFIALDLDQPHLLPRTDYVSHIVYSASAHDVVDVYVDGQCIVRGRECLTLDEEKIKREFEDTFTRLTKG</sequence>
<dbReference type="EC" id="3.5.4.28" evidence="4"/>
<accession>A0A7X3FHY5</accession>
<dbReference type="InterPro" id="IPR006680">
    <property type="entry name" value="Amidohydro-rel"/>
</dbReference>
<dbReference type="Gene3D" id="3.20.20.140">
    <property type="entry name" value="Metal-dependent hydrolases"/>
    <property type="match status" value="1"/>
</dbReference>
<dbReference type="InterPro" id="IPR011059">
    <property type="entry name" value="Metal-dep_hydrolase_composite"/>
</dbReference>
<dbReference type="RefSeq" id="WP_166541943.1">
    <property type="nucleotide sequence ID" value="NZ_RHLK01000005.1"/>
</dbReference>
<evidence type="ECO:0000313" key="6">
    <source>
        <dbReference type="EMBL" id="MVO99997.1"/>
    </source>
</evidence>
<comment type="catalytic activity">
    <reaction evidence="4">
        <text>S-methyl-5'-thioadenosine + H2O + H(+) = S-methyl-5'-thioinosine + NH4(+)</text>
        <dbReference type="Rhea" id="RHEA:25025"/>
        <dbReference type="ChEBI" id="CHEBI:15377"/>
        <dbReference type="ChEBI" id="CHEBI:15378"/>
        <dbReference type="ChEBI" id="CHEBI:17509"/>
        <dbReference type="ChEBI" id="CHEBI:28938"/>
        <dbReference type="ChEBI" id="CHEBI:48595"/>
        <dbReference type="EC" id="3.5.4.31"/>
    </reaction>
</comment>
<dbReference type="PANTHER" id="PTHR43794:SF11">
    <property type="entry name" value="AMIDOHYDROLASE-RELATED DOMAIN-CONTAINING PROTEIN"/>
    <property type="match status" value="1"/>
</dbReference>
<comment type="catalytic activity">
    <reaction evidence="4">
        <text>S-adenosyl-L-homocysteine + H2O + H(+) = S-inosyl-L-homocysteine + NH4(+)</text>
        <dbReference type="Rhea" id="RHEA:20716"/>
        <dbReference type="ChEBI" id="CHEBI:15377"/>
        <dbReference type="ChEBI" id="CHEBI:15378"/>
        <dbReference type="ChEBI" id="CHEBI:28938"/>
        <dbReference type="ChEBI" id="CHEBI:57856"/>
        <dbReference type="ChEBI" id="CHEBI:57985"/>
        <dbReference type="EC" id="3.5.4.28"/>
    </reaction>
</comment>
<keyword evidence="3 4" id="KW-0862">Zinc</keyword>
<dbReference type="SUPFAM" id="SSF51338">
    <property type="entry name" value="Composite domain of metallo-dependent hydrolases"/>
    <property type="match status" value="1"/>
</dbReference>
<dbReference type="EMBL" id="RHLK01000005">
    <property type="protein sequence ID" value="MVO99997.1"/>
    <property type="molecule type" value="Genomic_DNA"/>
</dbReference>
<feature type="binding site" evidence="4">
    <location>
        <position position="146"/>
    </location>
    <ligand>
        <name>substrate</name>
    </ligand>
</feature>
<dbReference type="InterPro" id="IPR023512">
    <property type="entry name" value="Deaminase_MtaD/DadD"/>
</dbReference>
<dbReference type="Gene3D" id="2.30.40.10">
    <property type="entry name" value="Urease, subunit C, domain 1"/>
    <property type="match status" value="1"/>
</dbReference>
<dbReference type="FunFam" id="3.20.20.140:FF:000014">
    <property type="entry name" value="5-methylthioadenosine/S-adenosylhomocysteine deaminase"/>
    <property type="match status" value="1"/>
</dbReference>
<comment type="caution">
    <text evidence="4">Lacks conserved residue(s) required for the propagation of feature annotation.</text>
</comment>
<feature type="binding site" evidence="4">
    <location>
        <position position="216"/>
    </location>
    <ligand>
        <name>substrate</name>
    </ligand>
</feature>
<keyword evidence="7" id="KW-1185">Reference proteome</keyword>
<evidence type="ECO:0000259" key="5">
    <source>
        <dbReference type="Pfam" id="PF01979"/>
    </source>
</evidence>
<proteinExistence type="inferred from homology"/>
<organism evidence="6 7">
    <name type="scientific">Paenibacillus lutrae</name>
    <dbReference type="NCBI Taxonomy" id="2078573"/>
    <lineage>
        <taxon>Bacteria</taxon>
        <taxon>Bacillati</taxon>
        <taxon>Bacillota</taxon>
        <taxon>Bacilli</taxon>
        <taxon>Bacillales</taxon>
        <taxon>Paenibacillaceae</taxon>
        <taxon>Paenibacillus</taxon>
    </lineage>
</organism>
<feature type="binding site" evidence="4">
    <location>
        <position position="301"/>
    </location>
    <ligand>
        <name>substrate</name>
    </ligand>
</feature>
<dbReference type="InterPro" id="IPR050287">
    <property type="entry name" value="MTA/SAH_deaminase"/>
</dbReference>
<dbReference type="InterPro" id="IPR032466">
    <property type="entry name" value="Metal_Hydrolase"/>
</dbReference>
<feature type="binding site" evidence="4">
    <location>
        <position position="186"/>
    </location>
    <ligand>
        <name>substrate</name>
    </ligand>
</feature>
<dbReference type="Proteomes" id="UP000490800">
    <property type="component" value="Unassembled WGS sequence"/>
</dbReference>
<evidence type="ECO:0000256" key="2">
    <source>
        <dbReference type="ARBA" id="ARBA00022801"/>
    </source>
</evidence>
<evidence type="ECO:0000256" key="1">
    <source>
        <dbReference type="ARBA" id="ARBA00022723"/>
    </source>
</evidence>
<dbReference type="GO" id="GO:0050270">
    <property type="term" value="F:S-adenosylhomocysteine deaminase activity"/>
    <property type="evidence" value="ECO:0007669"/>
    <property type="project" value="UniProtKB-UniRule"/>
</dbReference>
<feature type="binding site" evidence="4">
    <location>
        <position position="301"/>
    </location>
    <ligand>
        <name>Zn(2+)</name>
        <dbReference type="ChEBI" id="CHEBI:29105"/>
    </ligand>
</feature>
<comment type="caution">
    <text evidence="6">The sequence shown here is derived from an EMBL/GenBank/DDBJ whole genome shotgun (WGS) entry which is preliminary data.</text>
</comment>
<dbReference type="HAMAP" id="MF_01281">
    <property type="entry name" value="MTA_SAH_deamin"/>
    <property type="match status" value="1"/>
</dbReference>